<dbReference type="AlphaFoldDB" id="A0A0F9B8N8"/>
<name>A0A0F9B8N8_9ZZZZ</name>
<proteinExistence type="predicted"/>
<reference evidence="1" key="1">
    <citation type="journal article" date="2015" name="Nature">
        <title>Complex archaea that bridge the gap between prokaryotes and eukaryotes.</title>
        <authorList>
            <person name="Spang A."/>
            <person name="Saw J.H."/>
            <person name="Jorgensen S.L."/>
            <person name="Zaremba-Niedzwiedzka K."/>
            <person name="Martijn J."/>
            <person name="Lind A.E."/>
            <person name="van Eijk R."/>
            <person name="Schleper C."/>
            <person name="Guy L."/>
            <person name="Ettema T.J."/>
        </authorList>
    </citation>
    <scope>NUCLEOTIDE SEQUENCE</scope>
</reference>
<dbReference type="EMBL" id="LAZR01039037">
    <property type="protein sequence ID" value="KKL18005.1"/>
    <property type="molecule type" value="Genomic_DNA"/>
</dbReference>
<gene>
    <name evidence="1" type="ORF">LCGC14_2479840</name>
</gene>
<accession>A0A0F9B8N8</accession>
<evidence type="ECO:0000313" key="1">
    <source>
        <dbReference type="EMBL" id="KKL18005.1"/>
    </source>
</evidence>
<comment type="caution">
    <text evidence="1">The sequence shown here is derived from an EMBL/GenBank/DDBJ whole genome shotgun (WGS) entry which is preliminary data.</text>
</comment>
<organism evidence="1">
    <name type="scientific">marine sediment metagenome</name>
    <dbReference type="NCBI Taxonomy" id="412755"/>
    <lineage>
        <taxon>unclassified sequences</taxon>
        <taxon>metagenomes</taxon>
        <taxon>ecological metagenomes</taxon>
    </lineage>
</organism>
<sequence>MGDYRVMWEIYLYADSPLAAAQLACDIQHEDGTADYFEVINQETGEAIMVNLSEEKEGK</sequence>
<protein>
    <submittedName>
        <fullName evidence="1">Uncharacterized protein</fullName>
    </submittedName>
</protein>